<evidence type="ECO:0000256" key="8">
    <source>
        <dbReference type="ARBA" id="ARBA00023125"/>
    </source>
</evidence>
<dbReference type="GO" id="GO:0004527">
    <property type="term" value="F:exonuclease activity"/>
    <property type="evidence" value="ECO:0007669"/>
    <property type="project" value="UniProtKB-KW"/>
</dbReference>
<keyword evidence="8" id="KW-0238">DNA-binding</keyword>
<dbReference type="InterPro" id="IPR027417">
    <property type="entry name" value="P-loop_NTPase"/>
</dbReference>
<evidence type="ECO:0000256" key="6">
    <source>
        <dbReference type="ARBA" id="ARBA00022839"/>
    </source>
</evidence>
<dbReference type="InterPro" id="IPR049035">
    <property type="entry name" value="ADDB_N"/>
</dbReference>
<keyword evidence="6" id="KW-0269">Exonuclease</keyword>
<dbReference type="Gene3D" id="3.90.320.10">
    <property type="match status" value="1"/>
</dbReference>
<evidence type="ECO:0000256" key="3">
    <source>
        <dbReference type="ARBA" id="ARBA00022763"/>
    </source>
</evidence>
<evidence type="ECO:0000313" key="12">
    <source>
        <dbReference type="Proteomes" id="UP000469440"/>
    </source>
</evidence>
<dbReference type="GO" id="GO:0006281">
    <property type="term" value="P:DNA repair"/>
    <property type="evidence" value="ECO:0007669"/>
    <property type="project" value="UniProtKB-KW"/>
</dbReference>
<dbReference type="PANTHER" id="PTHR30591">
    <property type="entry name" value="RECBCD ENZYME SUBUNIT RECC"/>
    <property type="match status" value="1"/>
</dbReference>
<comment type="caution">
    <text evidence="11">The sequence shown here is derived from an EMBL/GenBank/DDBJ whole genome shotgun (WGS) entry which is preliminary data.</text>
</comment>
<dbReference type="Pfam" id="PF21445">
    <property type="entry name" value="ADDB_N"/>
    <property type="match status" value="1"/>
</dbReference>
<dbReference type="GO" id="GO:0006310">
    <property type="term" value="P:DNA recombination"/>
    <property type="evidence" value="ECO:0007669"/>
    <property type="project" value="TreeGrafter"/>
</dbReference>
<dbReference type="Gene3D" id="3.40.50.300">
    <property type="entry name" value="P-loop containing nucleotide triphosphate hydrolases"/>
    <property type="match status" value="3"/>
</dbReference>
<dbReference type="InterPro" id="IPR011335">
    <property type="entry name" value="Restrct_endonuc-II-like"/>
</dbReference>
<sequence length="1112" mass="123704">MLRFVLGRAGSGKTQAVRNKLKNLAQTGEERLMLLVPEQASFENERAMLRLLGPVLARRVTVTSFSRLTDEVLRGCGGFAGRRLDDGGRSIFMSLALEQVKDQLDVYRKNSESTELIGLLLSACAEFKMCAVTPRDLSAAAERMRDGTLKRKISELSLIFSAYDALVSQSFVDPLDDLTRLKNALSEHSYFSDYTVMVDSFQSFTVQEYDVLSLILRQAKEVCVALCTDRLDDPECGAGLFSLIRRTAKILVRIARQNGVPVAAPNVLEGGARFQSEDLKALEGGIYRPAHQEPFLGESKAVAVYEAKNSYDESAFVAATVRRLVIDEGYRYRDFAVIARNPESYRGILDEALEKWEIPYFMDRPEEIDAEPLMRLVLSAFQITQNGFRSDDILLYLKTGLCGLSPDQISLLENYTFLWSISGRKWLEEWTDSPEGFAERKPGDPAMLSEINRLRSMVVEPLKHFFERTEDADGTSIAAAVFRLLEELGAAENLKQFAGQLSDGGDPALADRELRIWDLLMEILDQTALVIGKNKISAARYAELLRLVILSSRIASIPQGLDEVTVGAADRSRPEEPKIVFLVGCAQGEFPLSPGEGGLISDRERHELINLGLELNDTAEGAAIQERFLAYSSMCAASRKLYLSYPVSDAEGKANSPSTVITEALAVLPKAERWNELLLEQTYFASARGPLLELAAQRWSTNDRLSATLKELMNRYGKDRRLASVANAAEKRPFLFGDADKARDLFGSDLRVSATQIEKYHLCRFQYFCRYGIDARERKTAELNALEYGSFMHYLLQRLFQEIGSEAIFNLDDDGLRAAILNFMDDYVKTRFGGLSNKTPRFTYLITRIADSAGIIARRIAQELSQSGFEPVDFELPIGETVPALEIPLPHGGKVSIDGKIDRVDVMTRGGTSYLRVVDYKTGQKEFRLSDVIYGMNLQMLIYLAALCENGKGRYGEILPAGVLYMPANRPSPSAERGTASDKLKKESDRQLRMDGLILNDADIVAAMEPDGKGAFIPVTLKDGVPSGSGHLVTDRELKQILRYIRGLIETMAAELKRGNVSAVPLSGGYDACAWCPYGAVCGHERDDPEREMQKWDRDAVLAELSKRGKTT</sequence>
<dbReference type="InterPro" id="IPR014017">
    <property type="entry name" value="DNA_helicase_UvrD-like_C"/>
</dbReference>
<evidence type="ECO:0000256" key="7">
    <source>
        <dbReference type="ARBA" id="ARBA00022840"/>
    </source>
</evidence>
<dbReference type="OrthoDB" id="9758506at2"/>
<dbReference type="GO" id="GO:0003677">
    <property type="term" value="F:DNA binding"/>
    <property type="evidence" value="ECO:0007669"/>
    <property type="project" value="UniProtKB-KW"/>
</dbReference>
<dbReference type="EC" id="3.1.-.-" evidence="11"/>
<evidence type="ECO:0000256" key="9">
    <source>
        <dbReference type="ARBA" id="ARBA00023204"/>
    </source>
</evidence>
<gene>
    <name evidence="11" type="primary">addB</name>
    <name evidence="11" type="ORF">CAFE_26100</name>
</gene>
<evidence type="ECO:0000256" key="5">
    <source>
        <dbReference type="ARBA" id="ARBA00022806"/>
    </source>
</evidence>
<dbReference type="GO" id="GO:0005524">
    <property type="term" value="F:ATP binding"/>
    <property type="evidence" value="ECO:0007669"/>
    <property type="project" value="UniProtKB-KW"/>
</dbReference>
<keyword evidence="9" id="KW-0234">DNA repair</keyword>
<feature type="domain" description="UvrD-like helicase C-terminal" evidence="10">
    <location>
        <begin position="271"/>
        <end position="571"/>
    </location>
</feature>
<dbReference type="Pfam" id="PF12705">
    <property type="entry name" value="PDDEXK_1"/>
    <property type="match status" value="1"/>
</dbReference>
<keyword evidence="7" id="KW-0067">ATP-binding</keyword>
<keyword evidence="12" id="KW-1185">Reference proteome</keyword>
<accession>A0A6N8I182</accession>
<organism evidence="11 12">
    <name type="scientific">Caproicibacter fermentans</name>
    <dbReference type="NCBI Taxonomy" id="2576756"/>
    <lineage>
        <taxon>Bacteria</taxon>
        <taxon>Bacillati</taxon>
        <taxon>Bacillota</taxon>
        <taxon>Clostridia</taxon>
        <taxon>Eubacteriales</taxon>
        <taxon>Acutalibacteraceae</taxon>
        <taxon>Caproicibacter</taxon>
    </lineage>
</organism>
<dbReference type="PANTHER" id="PTHR30591:SF1">
    <property type="entry name" value="RECBCD ENZYME SUBUNIT RECC"/>
    <property type="match status" value="1"/>
</dbReference>
<dbReference type="AlphaFoldDB" id="A0A6N8I182"/>
<evidence type="ECO:0000256" key="2">
    <source>
        <dbReference type="ARBA" id="ARBA00022741"/>
    </source>
</evidence>
<name>A0A6N8I182_9FIRM</name>
<dbReference type="SUPFAM" id="SSF52980">
    <property type="entry name" value="Restriction endonuclease-like"/>
    <property type="match status" value="1"/>
</dbReference>
<evidence type="ECO:0000256" key="1">
    <source>
        <dbReference type="ARBA" id="ARBA00022722"/>
    </source>
</evidence>
<dbReference type="PROSITE" id="PS51217">
    <property type="entry name" value="UVRD_HELICASE_CTER"/>
    <property type="match status" value="1"/>
</dbReference>
<evidence type="ECO:0000313" key="11">
    <source>
        <dbReference type="EMBL" id="MVB11881.1"/>
    </source>
</evidence>
<protein>
    <submittedName>
        <fullName evidence="11">ATP-dependent helicase/deoxyribonuclease subunit B</fullName>
        <ecNumber evidence="11">3.1.-.-</ecNumber>
    </submittedName>
</protein>
<keyword evidence="4 11" id="KW-0378">Hydrolase</keyword>
<proteinExistence type="predicted"/>
<evidence type="ECO:0000256" key="4">
    <source>
        <dbReference type="ARBA" id="ARBA00022801"/>
    </source>
</evidence>
<keyword evidence="3" id="KW-0227">DNA damage</keyword>
<evidence type="ECO:0000259" key="10">
    <source>
        <dbReference type="PROSITE" id="PS51217"/>
    </source>
</evidence>
<dbReference type="InterPro" id="IPR011604">
    <property type="entry name" value="PDDEXK-like_dom_sf"/>
</dbReference>
<dbReference type="SUPFAM" id="SSF52540">
    <property type="entry name" value="P-loop containing nucleoside triphosphate hydrolases"/>
    <property type="match status" value="2"/>
</dbReference>
<dbReference type="GO" id="GO:0004386">
    <property type="term" value="F:helicase activity"/>
    <property type="evidence" value="ECO:0007669"/>
    <property type="project" value="UniProtKB-KW"/>
</dbReference>
<dbReference type="InterPro" id="IPR038726">
    <property type="entry name" value="PDDEXK_AddAB-type"/>
</dbReference>
<keyword evidence="1" id="KW-0540">Nuclease</keyword>
<dbReference type="Proteomes" id="UP000469440">
    <property type="component" value="Unassembled WGS sequence"/>
</dbReference>
<reference evidence="11 12" key="1">
    <citation type="submission" date="2019-09" db="EMBL/GenBank/DDBJ databases">
        <title>Genome sequence of Clostridium sp. EA1.</title>
        <authorList>
            <person name="Poehlein A."/>
            <person name="Bengelsdorf F.R."/>
            <person name="Daniel R."/>
        </authorList>
    </citation>
    <scope>NUCLEOTIDE SEQUENCE [LARGE SCALE GENOMIC DNA]</scope>
    <source>
        <strain evidence="11 12">EA1</strain>
    </source>
</reference>
<keyword evidence="2" id="KW-0547">Nucleotide-binding</keyword>
<dbReference type="RefSeq" id="WP_156990914.1">
    <property type="nucleotide sequence ID" value="NZ_VWXL01000077.1"/>
</dbReference>
<dbReference type="EMBL" id="VWXL01000077">
    <property type="protein sequence ID" value="MVB11881.1"/>
    <property type="molecule type" value="Genomic_DNA"/>
</dbReference>
<keyword evidence="5 11" id="KW-0347">Helicase</keyword>